<dbReference type="KEGG" id="nabu:FZC36_00300"/>
<dbReference type="AlphaFoldDB" id="A0A5C0UGU0"/>
<dbReference type="InterPro" id="IPR048300">
    <property type="entry name" value="TACO1_YebC-like_2nd/3rd_dom"/>
</dbReference>
<feature type="domain" description="TACO1/YebC-like N-terminal" evidence="8">
    <location>
        <begin position="6"/>
        <end position="75"/>
    </location>
</feature>
<dbReference type="OrthoDB" id="9781053at2"/>
<evidence type="ECO:0000259" key="7">
    <source>
        <dbReference type="Pfam" id="PF01709"/>
    </source>
</evidence>
<feature type="region of interest" description="Disordered" evidence="6">
    <location>
        <begin position="1"/>
        <end position="23"/>
    </location>
</feature>
<dbReference type="InterPro" id="IPR002876">
    <property type="entry name" value="Transcrip_reg_TACO1-like"/>
</dbReference>
<dbReference type="Gene3D" id="3.30.70.980">
    <property type="match status" value="2"/>
</dbReference>
<accession>A0A5C0UGU0</accession>
<dbReference type="InterPro" id="IPR017856">
    <property type="entry name" value="Integrase-like_N"/>
</dbReference>
<evidence type="ECO:0000313" key="10">
    <source>
        <dbReference type="Proteomes" id="UP000324924"/>
    </source>
</evidence>
<comment type="similarity">
    <text evidence="1 5">Belongs to the TACO1 family.</text>
</comment>
<dbReference type="PANTHER" id="PTHR12532">
    <property type="entry name" value="TRANSLATIONAL ACTIVATOR OF CYTOCHROME C OXIDASE 1"/>
    <property type="match status" value="1"/>
</dbReference>
<keyword evidence="2 5" id="KW-0963">Cytoplasm</keyword>
<evidence type="ECO:0000256" key="4">
    <source>
        <dbReference type="ARBA" id="ARBA00023163"/>
    </source>
</evidence>
<dbReference type="PANTHER" id="PTHR12532:SF11">
    <property type="match status" value="1"/>
</dbReference>
<dbReference type="Proteomes" id="UP000324924">
    <property type="component" value="Chromosome"/>
</dbReference>
<reference evidence="9 10" key="1">
    <citation type="submission" date="2019-08" db="EMBL/GenBank/DDBJ databases">
        <title>Highly reduced genomes of protist endosymbionts show evolutionary convergence.</title>
        <authorList>
            <person name="George E."/>
            <person name="Husnik F."/>
            <person name="Tashyreva D."/>
            <person name="Prokopchuk G."/>
            <person name="Horak A."/>
            <person name="Kwong W.K."/>
            <person name="Lukes J."/>
            <person name="Keeling P.J."/>
        </authorList>
    </citation>
    <scope>NUCLEOTIDE SEQUENCE [LARGE SCALE GENOMIC DNA]</scope>
    <source>
        <strain evidence="9">1604HC</strain>
    </source>
</reference>
<evidence type="ECO:0000256" key="3">
    <source>
        <dbReference type="ARBA" id="ARBA00023015"/>
    </source>
</evidence>
<dbReference type="EMBL" id="CP043314">
    <property type="protein sequence ID" value="QEK38881.1"/>
    <property type="molecule type" value="Genomic_DNA"/>
</dbReference>
<evidence type="ECO:0000313" key="9">
    <source>
        <dbReference type="EMBL" id="QEK38881.1"/>
    </source>
</evidence>
<sequence length="250" mass="28787">MVAGHSKFSNIKHKKEANDKKRSKEFTKLAKAIAAIARQCPDPDKNPRLKTAIHAAKSKNMPKENIDRAIKKASDKDCNIEMSYTGYGPHGIAFMIETITDNSNRTVSELRALFKKYGKGLSDLRFIFEKVYEFCFVSDLTEDEVIQLLMESGAEKSLRDIKIVQNNVMSGNESNGVNKITIEFENLDNFDSNFLNKFNDYDQKIVYCPKEKVFLKNDEQKSEIKNFLEILEDNEDVQEIWNNLDMESFK</sequence>
<protein>
    <recommendedName>
        <fullName evidence="5">Probable transcriptional regulatory protein FZC36_00300</fullName>
    </recommendedName>
</protein>
<gene>
    <name evidence="9" type="ORF">FZC36_00300</name>
</gene>
<keyword evidence="4 5" id="KW-0804">Transcription</keyword>
<dbReference type="InterPro" id="IPR049083">
    <property type="entry name" value="TACO1_YebC_N"/>
</dbReference>
<dbReference type="Gene3D" id="1.10.10.200">
    <property type="match status" value="1"/>
</dbReference>
<evidence type="ECO:0000259" key="8">
    <source>
        <dbReference type="Pfam" id="PF20772"/>
    </source>
</evidence>
<evidence type="ECO:0000256" key="6">
    <source>
        <dbReference type="SAM" id="MobiDB-lite"/>
    </source>
</evidence>
<evidence type="ECO:0000256" key="2">
    <source>
        <dbReference type="ARBA" id="ARBA00022490"/>
    </source>
</evidence>
<proteinExistence type="inferred from homology"/>
<dbReference type="InterPro" id="IPR029072">
    <property type="entry name" value="YebC-like"/>
</dbReference>
<dbReference type="GO" id="GO:0005737">
    <property type="term" value="C:cytoplasm"/>
    <property type="evidence" value="ECO:0007669"/>
    <property type="project" value="UniProtKB-SubCell"/>
</dbReference>
<dbReference type="HAMAP" id="MF_00693">
    <property type="entry name" value="Transcrip_reg_TACO1"/>
    <property type="match status" value="1"/>
</dbReference>
<dbReference type="Pfam" id="PF01709">
    <property type="entry name" value="Transcrip_reg"/>
    <property type="match status" value="1"/>
</dbReference>
<dbReference type="Pfam" id="PF20772">
    <property type="entry name" value="TACO1_YebC_N"/>
    <property type="match status" value="1"/>
</dbReference>
<keyword evidence="3 5" id="KW-0805">Transcription regulation</keyword>
<comment type="subcellular location">
    <subcellularLocation>
        <location evidence="5">Cytoplasm</location>
    </subcellularLocation>
</comment>
<dbReference type="GO" id="GO:0003677">
    <property type="term" value="F:DNA binding"/>
    <property type="evidence" value="ECO:0007669"/>
    <property type="project" value="UniProtKB-UniRule"/>
</dbReference>
<keyword evidence="10" id="KW-1185">Reference proteome</keyword>
<keyword evidence="5 9" id="KW-0238">DNA-binding</keyword>
<dbReference type="FunFam" id="1.10.10.200:FF:000002">
    <property type="entry name" value="Probable transcriptional regulatory protein CLM62_37755"/>
    <property type="match status" value="1"/>
</dbReference>
<dbReference type="GO" id="GO:0006355">
    <property type="term" value="P:regulation of DNA-templated transcription"/>
    <property type="evidence" value="ECO:0007669"/>
    <property type="project" value="UniProtKB-UniRule"/>
</dbReference>
<dbReference type="InterPro" id="IPR026564">
    <property type="entry name" value="Transcrip_reg_TACO1-like_dom3"/>
</dbReference>
<organism evidence="9 10">
    <name type="scientific">Candidatus Nesciobacter abundans</name>
    <dbReference type="NCBI Taxonomy" id="2601668"/>
    <lineage>
        <taxon>Bacteria</taxon>
        <taxon>Pseudomonadati</taxon>
        <taxon>Pseudomonadota</taxon>
        <taxon>Alphaproteobacteria</taxon>
        <taxon>Holosporales</taxon>
        <taxon>Holosporaceae</taxon>
        <taxon>Candidatus Nesciobacter</taxon>
    </lineage>
</organism>
<name>A0A5C0UGU0_9PROT</name>
<dbReference type="SUPFAM" id="SSF75625">
    <property type="entry name" value="YebC-like"/>
    <property type="match status" value="1"/>
</dbReference>
<evidence type="ECO:0000256" key="5">
    <source>
        <dbReference type="HAMAP-Rule" id="MF_00693"/>
    </source>
</evidence>
<feature type="domain" description="TACO1/YebC-like second and third" evidence="7">
    <location>
        <begin position="81"/>
        <end position="244"/>
    </location>
</feature>
<evidence type="ECO:0000256" key="1">
    <source>
        <dbReference type="ARBA" id="ARBA00008724"/>
    </source>
</evidence>